<keyword evidence="8" id="KW-0627">Porphyrin biosynthesis</keyword>
<accession>W4LH23</accession>
<evidence type="ECO:0000256" key="6">
    <source>
        <dbReference type="ARBA" id="ARBA00022898"/>
    </source>
</evidence>
<dbReference type="GO" id="GO:0042286">
    <property type="term" value="F:glutamate-1-semialdehyde 2,1-aminomutase activity"/>
    <property type="evidence" value="ECO:0007669"/>
    <property type="project" value="UniProtKB-EC"/>
</dbReference>
<evidence type="ECO:0000256" key="5">
    <source>
        <dbReference type="ARBA" id="ARBA00015416"/>
    </source>
</evidence>
<comment type="pathway">
    <text evidence="2">Porphyrin-containing compound metabolism; protoporphyrin-IX biosynthesis; 5-aminolevulinate from L-glutamyl-tRNA(Glu): step 2/2.</text>
</comment>
<evidence type="ECO:0000256" key="2">
    <source>
        <dbReference type="ARBA" id="ARBA00004819"/>
    </source>
</evidence>
<dbReference type="Gene3D" id="3.90.1150.10">
    <property type="entry name" value="Aspartate Aminotransferase, domain 1"/>
    <property type="match status" value="1"/>
</dbReference>
<evidence type="ECO:0000313" key="11">
    <source>
        <dbReference type="EMBL" id="ETW97388.1"/>
    </source>
</evidence>
<evidence type="ECO:0000256" key="3">
    <source>
        <dbReference type="ARBA" id="ARBA00008981"/>
    </source>
</evidence>
<dbReference type="InterPro" id="IPR005814">
    <property type="entry name" value="Aminotrans_3"/>
</dbReference>
<dbReference type="EC" id="5.4.3.8" evidence="4"/>
<dbReference type="GO" id="GO:0008483">
    <property type="term" value="F:transaminase activity"/>
    <property type="evidence" value="ECO:0007669"/>
    <property type="project" value="InterPro"/>
</dbReference>
<reference evidence="11 12" key="1">
    <citation type="journal article" date="2014" name="Nature">
        <title>An environmental bacterial taxon with a large and distinct metabolic repertoire.</title>
        <authorList>
            <person name="Wilson M.C."/>
            <person name="Mori T."/>
            <person name="Ruckert C."/>
            <person name="Uria A.R."/>
            <person name="Helf M.J."/>
            <person name="Takada K."/>
            <person name="Gernert C."/>
            <person name="Steffens U.A."/>
            <person name="Heycke N."/>
            <person name="Schmitt S."/>
            <person name="Rinke C."/>
            <person name="Helfrich E.J."/>
            <person name="Brachmann A.O."/>
            <person name="Gurgui C."/>
            <person name="Wakimoto T."/>
            <person name="Kracht M."/>
            <person name="Crusemann M."/>
            <person name="Hentschel U."/>
            <person name="Abe I."/>
            <person name="Matsunaga S."/>
            <person name="Kalinowski J."/>
            <person name="Takeyama H."/>
            <person name="Piel J."/>
        </authorList>
    </citation>
    <scope>NUCLEOTIDE SEQUENCE [LARGE SCALE GENOMIC DNA]</scope>
    <source>
        <strain evidence="12">TSY1</strain>
    </source>
</reference>
<evidence type="ECO:0000256" key="4">
    <source>
        <dbReference type="ARBA" id="ARBA00012143"/>
    </source>
</evidence>
<dbReference type="SUPFAM" id="SSF53383">
    <property type="entry name" value="PLP-dependent transferases"/>
    <property type="match status" value="1"/>
</dbReference>
<dbReference type="InterPro" id="IPR015421">
    <property type="entry name" value="PyrdxlP-dep_Trfase_major"/>
</dbReference>
<evidence type="ECO:0000313" key="12">
    <source>
        <dbReference type="Proteomes" id="UP000019141"/>
    </source>
</evidence>
<comment type="cofactor">
    <cofactor evidence="1">
        <name>pyridoxal 5'-phosphate</name>
        <dbReference type="ChEBI" id="CHEBI:597326"/>
    </cofactor>
</comment>
<keyword evidence="6 10" id="KW-0663">Pyridoxal phosphate</keyword>
<evidence type="ECO:0000256" key="10">
    <source>
        <dbReference type="RuleBase" id="RU003560"/>
    </source>
</evidence>
<name>W4LH23_ENTF1</name>
<dbReference type="PROSITE" id="PS00600">
    <property type="entry name" value="AA_TRANSFER_CLASS_3"/>
    <property type="match status" value="1"/>
</dbReference>
<evidence type="ECO:0000256" key="1">
    <source>
        <dbReference type="ARBA" id="ARBA00001933"/>
    </source>
</evidence>
<evidence type="ECO:0000256" key="7">
    <source>
        <dbReference type="ARBA" id="ARBA00023235"/>
    </source>
</evidence>
<evidence type="ECO:0000256" key="9">
    <source>
        <dbReference type="ARBA" id="ARBA00031365"/>
    </source>
</evidence>
<dbReference type="FunFam" id="3.40.640.10:FF:000021">
    <property type="entry name" value="Glutamate-1-semialdehyde 2,1-aminomutase"/>
    <property type="match status" value="1"/>
</dbReference>
<dbReference type="PANTHER" id="PTHR43713">
    <property type="entry name" value="GLUTAMATE-1-SEMIALDEHYDE 2,1-AMINOMUTASE"/>
    <property type="match status" value="1"/>
</dbReference>
<dbReference type="HOGENOM" id="CLU_016922_1_5_7"/>
<sequence length="437" mass="47271">MPLSRNRHHQALVDKAQQYFPGGSNGNGPLSPEHGFVIASGQGAHVYDPEGRAWLDYLLGSGPMILGHGHPEVVEAVREQLDKGTTFFFLNDKAIELAEAIVEAMPCAEQVRYTSTGSEATFFALRLARAYRGRDKILKFEGGYHGSHDYAMMSTEGTPIRPYPQPRRGSAGIPKSLENEVLIAPFNDLEQTTAIIEAHHDELAAVIVEPFQRALTPVAGFLQGVRALTDKYGLPLIFDEVVTGFRFAYGGAQEHYGVTPDLASVGKIVGGGYPLAAVVGKKEFMAPFVTPDADGMVVGQVGTLNGNPIAAAAGLATLRVLRQPGSYERLHAVGQQVREQLTATLREHGVAGQVIGDGPIFQLIFNERDSVHTYRDTLDHDTDKNRIFHDALLQNGILKSASKGYISLVHSDEDLEETAQVFDKAMAEVAKASTGGQ</sequence>
<comment type="caution">
    <text evidence="11">The sequence shown here is derived from an EMBL/GenBank/DDBJ whole genome shotgun (WGS) entry which is preliminary data.</text>
</comment>
<dbReference type="Gene3D" id="3.40.640.10">
    <property type="entry name" value="Type I PLP-dependent aspartate aminotransferase-like (Major domain)"/>
    <property type="match status" value="1"/>
</dbReference>
<dbReference type="CDD" id="cd00610">
    <property type="entry name" value="OAT_like"/>
    <property type="match status" value="1"/>
</dbReference>
<dbReference type="InterPro" id="IPR049704">
    <property type="entry name" value="Aminotrans_3_PPA_site"/>
</dbReference>
<dbReference type="GO" id="GO:0030170">
    <property type="term" value="F:pyridoxal phosphate binding"/>
    <property type="evidence" value="ECO:0007669"/>
    <property type="project" value="InterPro"/>
</dbReference>
<evidence type="ECO:0000256" key="8">
    <source>
        <dbReference type="ARBA" id="ARBA00023244"/>
    </source>
</evidence>
<dbReference type="Proteomes" id="UP000019141">
    <property type="component" value="Unassembled WGS sequence"/>
</dbReference>
<dbReference type="PANTHER" id="PTHR43713:SF3">
    <property type="entry name" value="GLUTAMATE-1-SEMIALDEHYDE 2,1-AMINOMUTASE 1, CHLOROPLASTIC-RELATED"/>
    <property type="match status" value="1"/>
</dbReference>
<dbReference type="EMBL" id="AZHW01000672">
    <property type="protein sequence ID" value="ETW97388.1"/>
    <property type="molecule type" value="Genomic_DNA"/>
</dbReference>
<protein>
    <recommendedName>
        <fullName evidence="5">Glutamate-1-semialdehyde 2,1-aminomutase</fullName>
        <ecNumber evidence="4">5.4.3.8</ecNumber>
    </recommendedName>
    <alternativeName>
        <fullName evidence="9">Glutamate-1-semialdehyde aminotransferase</fullName>
    </alternativeName>
</protein>
<dbReference type="AlphaFoldDB" id="W4LH23"/>
<dbReference type="Pfam" id="PF00202">
    <property type="entry name" value="Aminotran_3"/>
    <property type="match status" value="1"/>
</dbReference>
<dbReference type="GO" id="GO:0006779">
    <property type="term" value="P:porphyrin-containing compound biosynthetic process"/>
    <property type="evidence" value="ECO:0007669"/>
    <property type="project" value="UniProtKB-KW"/>
</dbReference>
<dbReference type="InterPro" id="IPR015424">
    <property type="entry name" value="PyrdxlP-dep_Trfase"/>
</dbReference>
<keyword evidence="12" id="KW-1185">Reference proteome</keyword>
<organism evidence="11 12">
    <name type="scientific">Entotheonella factor</name>
    <dbReference type="NCBI Taxonomy" id="1429438"/>
    <lineage>
        <taxon>Bacteria</taxon>
        <taxon>Pseudomonadati</taxon>
        <taxon>Nitrospinota/Tectimicrobiota group</taxon>
        <taxon>Candidatus Tectimicrobiota</taxon>
        <taxon>Candidatus Entotheonellia</taxon>
        <taxon>Candidatus Entotheonellales</taxon>
        <taxon>Candidatus Entotheonellaceae</taxon>
        <taxon>Candidatus Entotheonella</taxon>
    </lineage>
</organism>
<proteinExistence type="inferred from homology"/>
<comment type="similarity">
    <text evidence="3">Belongs to the class-III pyridoxal-phosphate-dependent aminotransferase family. HemL subfamily.</text>
</comment>
<dbReference type="PATRIC" id="fig|1429438.4.peg.4391"/>
<gene>
    <name evidence="11" type="ORF">ETSY1_22790</name>
</gene>
<dbReference type="InterPro" id="IPR015422">
    <property type="entry name" value="PyrdxlP-dep_Trfase_small"/>
</dbReference>
<keyword evidence="7" id="KW-0413">Isomerase</keyword>